<gene>
    <name evidence="4" type="ORF">C6Y39_09425</name>
</gene>
<dbReference type="Proteomes" id="UP000239539">
    <property type="component" value="Unassembled WGS sequence"/>
</dbReference>
<feature type="domain" description="HTH araC/xylS-type" evidence="3">
    <location>
        <begin position="314"/>
        <end position="418"/>
    </location>
</feature>
<dbReference type="SMART" id="SM00342">
    <property type="entry name" value="HTH_ARAC"/>
    <property type="match status" value="1"/>
</dbReference>
<keyword evidence="5" id="KW-1185">Reference proteome</keyword>
<dbReference type="RefSeq" id="WP_105931015.1">
    <property type="nucleotide sequence ID" value="NZ_PVNO01000025.1"/>
</dbReference>
<evidence type="ECO:0000256" key="1">
    <source>
        <dbReference type="ARBA" id="ARBA00023125"/>
    </source>
</evidence>
<feature type="region of interest" description="Disordered" evidence="2">
    <location>
        <begin position="1"/>
        <end position="22"/>
    </location>
</feature>
<dbReference type="InterPro" id="IPR032687">
    <property type="entry name" value="AraC-type_N"/>
</dbReference>
<accession>A0ABX5CMK1</accession>
<dbReference type="Pfam" id="PF12625">
    <property type="entry name" value="Arabinose_bd"/>
    <property type="match status" value="1"/>
</dbReference>
<dbReference type="Pfam" id="PF12833">
    <property type="entry name" value="HTH_18"/>
    <property type="match status" value="1"/>
</dbReference>
<dbReference type="EMBL" id="PVNO01000025">
    <property type="protein sequence ID" value="PRO68784.1"/>
    <property type="molecule type" value="Genomic_DNA"/>
</dbReference>
<evidence type="ECO:0000256" key="2">
    <source>
        <dbReference type="SAM" id="MobiDB-lite"/>
    </source>
</evidence>
<protein>
    <submittedName>
        <fullName evidence="4">AraC family transcriptional regulator</fullName>
    </submittedName>
</protein>
<comment type="caution">
    <text evidence="4">The sequence shown here is derived from an EMBL/GenBank/DDBJ whole genome shotgun (WGS) entry which is preliminary data.</text>
</comment>
<keyword evidence="1" id="KW-0238">DNA-binding</keyword>
<name>A0ABX5CMK1_9ALTE</name>
<dbReference type="PANTHER" id="PTHR47894">
    <property type="entry name" value="HTH-TYPE TRANSCRIPTIONAL REGULATOR GADX"/>
    <property type="match status" value="1"/>
</dbReference>
<proteinExistence type="predicted"/>
<sequence length="420" mass="46130">MELSIPSYPAEATPSLLDDGSDTLCESKKRSSELASMDIDVKRNAGMGGSAKDTAKNTTIDNVDAFCVDVFASSDVVQSIHDKVIAGYWLVKAVLDVSITRGANKNKLFRGTGIFEDTLQPNSLISIKQYQSLLANVQSQTKGADVSFLLGNALASQWLRSPLHVLQTCDTLQGLLTHLVQHQAFRWSSMPLCQYQRFDIHGKIILVPQFTPANVKMAQFFSEVGFATLIALLKGIGKRRVPASFSFTCPRPKNIADFETHLGLKLTFNCPVSSISIEKSALHESLSASINSASDITNEPALATHAGLTLPPLISLSDYVRSHVYQSIRAGHSGSTLPELAKNLTISPATLKRKLKEFNTSYRQLSEEVWRNYALILLSVYKANNEEAASKMGINDLPNFRRTIKRLTGKTPSELRLLNT</sequence>
<evidence type="ECO:0000313" key="4">
    <source>
        <dbReference type="EMBL" id="PRO68784.1"/>
    </source>
</evidence>
<dbReference type="PROSITE" id="PS01124">
    <property type="entry name" value="HTH_ARAC_FAMILY_2"/>
    <property type="match status" value="1"/>
</dbReference>
<evidence type="ECO:0000259" key="3">
    <source>
        <dbReference type="PROSITE" id="PS01124"/>
    </source>
</evidence>
<evidence type="ECO:0000313" key="5">
    <source>
        <dbReference type="Proteomes" id="UP000239539"/>
    </source>
</evidence>
<organism evidence="4 5">
    <name type="scientific">Alteromonas gracilis</name>
    <dbReference type="NCBI Taxonomy" id="1479524"/>
    <lineage>
        <taxon>Bacteria</taxon>
        <taxon>Pseudomonadati</taxon>
        <taxon>Pseudomonadota</taxon>
        <taxon>Gammaproteobacteria</taxon>
        <taxon>Alteromonadales</taxon>
        <taxon>Alteromonadaceae</taxon>
        <taxon>Alteromonas/Salinimonas group</taxon>
        <taxon>Alteromonas</taxon>
    </lineage>
</organism>
<dbReference type="PANTHER" id="PTHR47894:SF1">
    <property type="entry name" value="HTH-TYPE TRANSCRIPTIONAL REGULATOR VQSM"/>
    <property type="match status" value="1"/>
</dbReference>
<dbReference type="InterPro" id="IPR018060">
    <property type="entry name" value="HTH_AraC"/>
</dbReference>
<dbReference type="Gene3D" id="1.10.10.60">
    <property type="entry name" value="Homeodomain-like"/>
    <property type="match status" value="1"/>
</dbReference>
<reference evidence="5" key="1">
    <citation type="journal article" date="2020" name="Int. J. Syst. Evol. Microbiol.">
        <title>Alteromonas alba sp. nov., a marine bacterium isolated from the seawater of the West Pacific Ocean.</title>
        <authorList>
            <person name="Sun C."/>
            <person name="Wu Y.-H."/>
            <person name="Xamxidin M."/>
            <person name="Cheng H."/>
            <person name="Xu X.-W."/>
        </authorList>
    </citation>
    <scope>NUCLEOTIDE SEQUENCE [LARGE SCALE GENOMIC DNA]</scope>
    <source>
        <strain evidence="5">9a2</strain>
    </source>
</reference>